<dbReference type="STRING" id="87541.AWM71_00205"/>
<organism evidence="3 4">
    <name type="scientific">Aerococcus christensenii</name>
    <dbReference type="NCBI Taxonomy" id="87541"/>
    <lineage>
        <taxon>Bacteria</taxon>
        <taxon>Bacillati</taxon>
        <taxon>Bacillota</taxon>
        <taxon>Bacilli</taxon>
        <taxon>Lactobacillales</taxon>
        <taxon>Aerococcaceae</taxon>
        <taxon>Aerococcus</taxon>
    </lineage>
</organism>
<gene>
    <name evidence="3" type="ORF">HMPREF3187_01084</name>
</gene>
<evidence type="ECO:0000313" key="3">
    <source>
        <dbReference type="EMBL" id="KXB36066.1"/>
    </source>
</evidence>
<comment type="similarity">
    <text evidence="1">Belongs to the enoyl-CoA hydratase/isomerase family.</text>
</comment>
<evidence type="ECO:0000256" key="2">
    <source>
        <dbReference type="ARBA" id="ARBA00023239"/>
    </source>
</evidence>
<dbReference type="GO" id="GO:0016836">
    <property type="term" value="F:hydro-lyase activity"/>
    <property type="evidence" value="ECO:0007669"/>
    <property type="project" value="UniProtKB-ARBA"/>
</dbReference>
<sequence>MLKKRICEMKRDMRKFDCELKHKNLKGVTLMSVLTVTVENKVGKIILNNPPLNILEMAHLQEIEDAVKRLDEDDNVSVIYFTMAQQKNGKIFSAGMDLDEMLATQKEENGIEEYCRVSKRNYSCFYFAKKPVVYVYDGIVRGGGCEMSLFADVRIAGEKLNLALPEIGIGIIPGGGGTQTLQRLIGQSRAKALIYTGSTLNAEQAKEFGLVHEVFPSETLQEKAIEFAEKMAQNSPQGLQAAKRAINQGSNLEISEALPFETKVFVENFATEDAKEGIRAFKEKRRPVFKNK</sequence>
<comment type="caution">
    <text evidence="3">The sequence shown here is derived from an EMBL/GenBank/DDBJ whole genome shotgun (WGS) entry which is preliminary data.</text>
</comment>
<evidence type="ECO:0000256" key="1">
    <source>
        <dbReference type="ARBA" id="ARBA00005254"/>
    </source>
</evidence>
<name>A0A133XYQ7_9LACT</name>
<protein>
    <submittedName>
        <fullName evidence="3">Putative 3-hydroxybutyryl-CoA dehydratase</fullName>
    </submittedName>
</protein>
<accession>A0A133XYQ7</accession>
<dbReference type="Proteomes" id="UP000070422">
    <property type="component" value="Unassembled WGS sequence"/>
</dbReference>
<dbReference type="InterPro" id="IPR029045">
    <property type="entry name" value="ClpP/crotonase-like_dom_sf"/>
</dbReference>
<dbReference type="PANTHER" id="PTHR11941:SF54">
    <property type="entry name" value="ENOYL-COA HYDRATASE, MITOCHONDRIAL"/>
    <property type="match status" value="1"/>
</dbReference>
<dbReference type="GO" id="GO:0006635">
    <property type="term" value="P:fatty acid beta-oxidation"/>
    <property type="evidence" value="ECO:0007669"/>
    <property type="project" value="TreeGrafter"/>
</dbReference>
<dbReference type="Gene3D" id="1.10.12.10">
    <property type="entry name" value="Lyase 2-enoyl-coa Hydratase, Chain A, domain 2"/>
    <property type="match status" value="1"/>
</dbReference>
<dbReference type="EMBL" id="LSCQ01000050">
    <property type="protein sequence ID" value="KXB36066.1"/>
    <property type="molecule type" value="Genomic_DNA"/>
</dbReference>
<dbReference type="AlphaFoldDB" id="A0A133XYQ7"/>
<dbReference type="PATRIC" id="fig|87541.4.peg.1073"/>
<dbReference type="InterPro" id="IPR001753">
    <property type="entry name" value="Enoyl-CoA_hydra/iso"/>
</dbReference>
<dbReference type="Pfam" id="PF00378">
    <property type="entry name" value="ECH_1"/>
    <property type="match status" value="1"/>
</dbReference>
<dbReference type="PANTHER" id="PTHR11941">
    <property type="entry name" value="ENOYL-COA HYDRATASE-RELATED"/>
    <property type="match status" value="1"/>
</dbReference>
<dbReference type="CDD" id="cd06558">
    <property type="entry name" value="crotonase-like"/>
    <property type="match status" value="1"/>
</dbReference>
<evidence type="ECO:0000313" key="4">
    <source>
        <dbReference type="Proteomes" id="UP000070422"/>
    </source>
</evidence>
<reference evidence="3 4" key="1">
    <citation type="submission" date="2016-01" db="EMBL/GenBank/DDBJ databases">
        <authorList>
            <person name="Oliw E.H."/>
        </authorList>
    </citation>
    <scope>NUCLEOTIDE SEQUENCE [LARGE SCALE GENOMIC DNA]</scope>
    <source>
        <strain evidence="3 4">KA00635</strain>
    </source>
</reference>
<proteinExistence type="inferred from homology"/>
<dbReference type="SUPFAM" id="SSF52096">
    <property type="entry name" value="ClpP/crotonase"/>
    <property type="match status" value="1"/>
</dbReference>
<dbReference type="FunFam" id="1.10.12.10:FF:000001">
    <property type="entry name" value="Probable enoyl-CoA hydratase, mitochondrial"/>
    <property type="match status" value="1"/>
</dbReference>
<keyword evidence="2" id="KW-0456">Lyase</keyword>
<dbReference type="Gene3D" id="3.90.226.10">
    <property type="entry name" value="2-enoyl-CoA Hydratase, Chain A, domain 1"/>
    <property type="match status" value="1"/>
</dbReference>
<dbReference type="OrthoDB" id="9775794at2"/>
<dbReference type="InterPro" id="IPR014748">
    <property type="entry name" value="Enoyl-CoA_hydra_C"/>
</dbReference>